<feature type="region of interest" description="Disordered" evidence="1">
    <location>
        <begin position="229"/>
        <end position="476"/>
    </location>
</feature>
<feature type="compositionally biased region" description="Polar residues" evidence="1">
    <location>
        <begin position="735"/>
        <end position="761"/>
    </location>
</feature>
<accession>A0A9W8MY02</accession>
<dbReference type="OrthoDB" id="2450055at2759"/>
<feature type="compositionally biased region" description="Basic and acidic residues" evidence="1">
    <location>
        <begin position="847"/>
        <end position="859"/>
    </location>
</feature>
<feature type="compositionally biased region" description="Basic and acidic residues" evidence="1">
    <location>
        <begin position="783"/>
        <end position="796"/>
    </location>
</feature>
<feature type="compositionally biased region" description="Polar residues" evidence="1">
    <location>
        <begin position="265"/>
        <end position="282"/>
    </location>
</feature>
<evidence type="ECO:0000256" key="1">
    <source>
        <dbReference type="SAM" id="MobiDB-lite"/>
    </source>
</evidence>
<protein>
    <submittedName>
        <fullName evidence="2">Uncharacterized protein</fullName>
    </submittedName>
</protein>
<feature type="region of interest" description="Disordered" evidence="1">
    <location>
        <begin position="828"/>
        <end position="859"/>
    </location>
</feature>
<feature type="compositionally biased region" description="Pro residues" evidence="1">
    <location>
        <begin position="366"/>
        <end position="378"/>
    </location>
</feature>
<name>A0A9W8MY02_9AGAR</name>
<proteinExistence type="predicted"/>
<feature type="compositionally biased region" description="Low complexity" evidence="1">
    <location>
        <begin position="379"/>
        <end position="397"/>
    </location>
</feature>
<keyword evidence="3" id="KW-1185">Reference proteome</keyword>
<feature type="compositionally biased region" description="Basic and acidic residues" evidence="1">
    <location>
        <begin position="467"/>
        <end position="476"/>
    </location>
</feature>
<feature type="region of interest" description="Disordered" evidence="1">
    <location>
        <begin position="115"/>
        <end position="144"/>
    </location>
</feature>
<reference evidence="2" key="1">
    <citation type="submission" date="2022-07" db="EMBL/GenBank/DDBJ databases">
        <title>Genome Sequence of Agrocybe chaxingu.</title>
        <authorList>
            <person name="Buettner E."/>
        </authorList>
    </citation>
    <scope>NUCLEOTIDE SEQUENCE</scope>
    <source>
        <strain evidence="2">MP-N11</strain>
    </source>
</reference>
<feature type="region of interest" description="Disordered" evidence="1">
    <location>
        <begin position="917"/>
        <end position="968"/>
    </location>
</feature>
<evidence type="ECO:0000313" key="2">
    <source>
        <dbReference type="EMBL" id="KAJ3514069.1"/>
    </source>
</evidence>
<dbReference type="EMBL" id="JANKHO010000163">
    <property type="protein sequence ID" value="KAJ3514069.1"/>
    <property type="molecule type" value="Genomic_DNA"/>
</dbReference>
<feature type="compositionally biased region" description="Polar residues" evidence="1">
    <location>
        <begin position="834"/>
        <end position="843"/>
    </location>
</feature>
<dbReference type="Proteomes" id="UP001148786">
    <property type="component" value="Unassembled WGS sequence"/>
</dbReference>
<feature type="compositionally biased region" description="Low complexity" evidence="1">
    <location>
        <begin position="798"/>
        <end position="811"/>
    </location>
</feature>
<comment type="caution">
    <text evidence="2">The sequence shown here is derived from an EMBL/GenBank/DDBJ whole genome shotgun (WGS) entry which is preliminary data.</text>
</comment>
<feature type="compositionally biased region" description="Basic and acidic residues" evidence="1">
    <location>
        <begin position="629"/>
        <end position="651"/>
    </location>
</feature>
<organism evidence="2 3">
    <name type="scientific">Agrocybe chaxingu</name>
    <dbReference type="NCBI Taxonomy" id="84603"/>
    <lineage>
        <taxon>Eukaryota</taxon>
        <taxon>Fungi</taxon>
        <taxon>Dikarya</taxon>
        <taxon>Basidiomycota</taxon>
        <taxon>Agaricomycotina</taxon>
        <taxon>Agaricomycetes</taxon>
        <taxon>Agaricomycetidae</taxon>
        <taxon>Agaricales</taxon>
        <taxon>Agaricineae</taxon>
        <taxon>Strophariaceae</taxon>
        <taxon>Agrocybe</taxon>
    </lineage>
</organism>
<gene>
    <name evidence="2" type="ORF">NLJ89_g2587</name>
</gene>
<sequence>MASIASTPALAERADIHKSCKSIEALLNILNEYCEAAGAVVALQKKLAKSLKDMASLKTTAETAANAMHAGAAIFESLSDVDSKFAKIADKEYDAISIEVKKWFKKLSKEERAHDERMASANAKIKQAGQTYEKKSKKKATDASEEHARYINLISTLGPEVSQEKYNHTLNVTQRHTATTYSVAACLARLADVEWQKSCECVRRFSPTVGPLGNWRTLCEGGWTGPIPSDLPDVEFSSGQPSPRAEQGSGGLKPIEEEAHLGPLPTSTRITPEPQGSPNQSRHPPPGYSTGPPSASASSMDVSREQSTSTRDSPTLQRQGQSSTTNLSNTLVEHVPTAPSSNALEPPRAPFFDLNTGSVRSLSAFPSPPTHFPIPPARPIQRQQSSLSQSTQGQGQSALEFPSSNQLAESPVSAHAELSGISDVDESPAKATNRNAGHSGEVPSPTNDDRIKPVPIRSQTLLPVEPNHQRERVISARNERRYEAVDLKQDIKRQNSEENVREFGELNHTLPSSSQPRAVEPPRPVDRTDTGASSGSVVAAMRNRYSNAPTSTSPPPRDLPRLPLSVSNLATRYQPNDAPLSPRMRAGSPPVSRQHSLPLQDTTARSPKEVYQDYPSSSYRPGQVVPNQEEDRTRRQRQDELTEFQRREREQELKERELELEMRAHELEKQRQQLQTLRDSAPENGRQVSGRGDDSNQSGQFGLRPRERRISLRYQLQRPLSQMELDDVDDPQHTPRPSDSNVRAKTQYSHSATNLVSSGLQTPPPMTQPLHSPKPSRPMPQPRDLENGSRASERYQDSTSHSNASTSTSNHAAYCGCESCSVSKYKSVERPSVDQRQPLSGRSPQAAEEKAQMHRAEKPKGWIRRLSMPVGNAFSLDSKKHQSNNSVGSITGNYALGSGVSNSPVTEKRSIFSMDGKKNISQTALRTPEPSIQEDGRLGVRPGGGAAGRRSFEASGISNRSMTNLGRH</sequence>
<feature type="region of interest" description="Disordered" evidence="1">
    <location>
        <begin position="668"/>
        <end position="811"/>
    </location>
</feature>
<feature type="compositionally biased region" description="Polar residues" evidence="1">
    <location>
        <begin position="291"/>
        <end position="331"/>
    </location>
</feature>
<dbReference type="AlphaFoldDB" id="A0A9W8MY02"/>
<feature type="region of interest" description="Disordered" evidence="1">
    <location>
        <begin position="505"/>
        <end position="535"/>
    </location>
</feature>
<feature type="compositionally biased region" description="Polar residues" evidence="1">
    <location>
        <begin position="591"/>
        <end position="605"/>
    </location>
</feature>
<feature type="region of interest" description="Disordered" evidence="1">
    <location>
        <begin position="572"/>
        <end position="651"/>
    </location>
</feature>
<feature type="compositionally biased region" description="Polar residues" evidence="1">
    <location>
        <begin position="956"/>
        <end position="968"/>
    </location>
</feature>
<evidence type="ECO:0000313" key="3">
    <source>
        <dbReference type="Proteomes" id="UP001148786"/>
    </source>
</evidence>